<evidence type="ECO:0000256" key="1">
    <source>
        <dbReference type="ARBA" id="ARBA00001784"/>
    </source>
</evidence>
<dbReference type="CDD" id="cd17299">
    <property type="entry name" value="acetolactate_decarboxylase"/>
    <property type="match status" value="1"/>
</dbReference>
<dbReference type="NCBIfam" id="TIGR01252">
    <property type="entry name" value="acetolac_decarb"/>
    <property type="match status" value="1"/>
</dbReference>
<dbReference type="eggNOG" id="COG3527">
    <property type="taxonomic scope" value="Bacteria"/>
</dbReference>
<dbReference type="KEGG" id="tvi:Thivi_3257"/>
<evidence type="ECO:0000313" key="10">
    <source>
        <dbReference type="Proteomes" id="UP000006062"/>
    </source>
</evidence>
<keyword evidence="6" id="KW-0210">Decarboxylase</keyword>
<name>I3YDR4_THIV6</name>
<evidence type="ECO:0000256" key="5">
    <source>
        <dbReference type="ARBA" id="ARBA00020164"/>
    </source>
</evidence>
<comment type="pathway">
    <text evidence="2">Polyol metabolism; (R,R)-butane-2,3-diol biosynthesis; (R,R)-butane-2,3-diol from pyruvate: step 2/3.</text>
</comment>
<reference evidence="9 10" key="1">
    <citation type="submission" date="2012-06" db="EMBL/GenBank/DDBJ databases">
        <title>Complete sequence of Thiocystis violascens DSM 198.</title>
        <authorList>
            <consortium name="US DOE Joint Genome Institute"/>
            <person name="Lucas S."/>
            <person name="Han J."/>
            <person name="Lapidus A."/>
            <person name="Cheng J.-F."/>
            <person name="Goodwin L."/>
            <person name="Pitluck S."/>
            <person name="Peters L."/>
            <person name="Ovchinnikova G."/>
            <person name="Teshima H."/>
            <person name="Detter J.C."/>
            <person name="Han C."/>
            <person name="Tapia R."/>
            <person name="Land M."/>
            <person name="Hauser L."/>
            <person name="Kyrpides N."/>
            <person name="Ivanova N."/>
            <person name="Pagani I."/>
            <person name="Vogl K."/>
            <person name="Liu Z."/>
            <person name="Frigaard N.-U."/>
            <person name="Bryant D."/>
            <person name="Woyke T."/>
        </authorList>
    </citation>
    <scope>NUCLEOTIDE SEQUENCE [LARGE SCALE GENOMIC DNA]</scope>
    <source>
        <strain evidence="10">ATCC 17096 / DSM 198 / 6111</strain>
    </source>
</reference>
<dbReference type="Pfam" id="PF03306">
    <property type="entry name" value="AAL_decarboxy"/>
    <property type="match status" value="1"/>
</dbReference>
<dbReference type="GO" id="GO:0045151">
    <property type="term" value="P:acetoin biosynthetic process"/>
    <property type="evidence" value="ECO:0007669"/>
    <property type="project" value="UniProtKB-KW"/>
</dbReference>
<evidence type="ECO:0000256" key="4">
    <source>
        <dbReference type="ARBA" id="ARBA00013204"/>
    </source>
</evidence>
<dbReference type="Gene3D" id="3.30.1330.80">
    <property type="entry name" value="Hypothetical protein, similar to alpha- acetolactate decarboxylase, domain 2"/>
    <property type="match status" value="2"/>
</dbReference>
<accession>I3YDR4</accession>
<dbReference type="AlphaFoldDB" id="I3YDR4"/>
<evidence type="ECO:0000256" key="6">
    <source>
        <dbReference type="ARBA" id="ARBA00022793"/>
    </source>
</evidence>
<dbReference type="STRING" id="765911.Thivi_3257"/>
<dbReference type="EMBL" id="CP003154">
    <property type="protein sequence ID" value="AFL75132.1"/>
    <property type="molecule type" value="Genomic_DNA"/>
</dbReference>
<gene>
    <name evidence="9" type="ordered locus">Thivi_3257</name>
</gene>
<dbReference type="EC" id="4.1.1.5" evidence="4"/>
<dbReference type="PANTHER" id="PTHR35524:SF1">
    <property type="entry name" value="ALPHA-ACETOLACTATE DECARBOXYLASE"/>
    <property type="match status" value="1"/>
</dbReference>
<dbReference type="PANTHER" id="PTHR35524">
    <property type="entry name" value="ALPHA-ACETOLACTATE DECARBOXYLASE"/>
    <property type="match status" value="1"/>
</dbReference>
<keyword evidence="8" id="KW-0456">Lyase</keyword>
<evidence type="ECO:0000313" key="9">
    <source>
        <dbReference type="EMBL" id="AFL75132.1"/>
    </source>
</evidence>
<evidence type="ECO:0000256" key="8">
    <source>
        <dbReference type="ARBA" id="ARBA00023239"/>
    </source>
</evidence>
<evidence type="ECO:0000256" key="7">
    <source>
        <dbReference type="ARBA" id="ARBA00023061"/>
    </source>
</evidence>
<organism evidence="9 10">
    <name type="scientific">Thiocystis violascens (strain ATCC 17096 / DSM 198 / 6111)</name>
    <name type="common">Chromatium violascens</name>
    <dbReference type="NCBI Taxonomy" id="765911"/>
    <lineage>
        <taxon>Bacteria</taxon>
        <taxon>Pseudomonadati</taxon>
        <taxon>Pseudomonadota</taxon>
        <taxon>Gammaproteobacteria</taxon>
        <taxon>Chromatiales</taxon>
        <taxon>Chromatiaceae</taxon>
        <taxon>Thiocystis</taxon>
    </lineage>
</organism>
<dbReference type="RefSeq" id="WP_014779543.1">
    <property type="nucleotide sequence ID" value="NC_018012.1"/>
</dbReference>
<dbReference type="Proteomes" id="UP000006062">
    <property type="component" value="Chromosome"/>
</dbReference>
<dbReference type="GO" id="GO:0047605">
    <property type="term" value="F:acetolactate decarboxylase activity"/>
    <property type="evidence" value="ECO:0007669"/>
    <property type="project" value="UniProtKB-EC"/>
</dbReference>
<comment type="similarity">
    <text evidence="3">Belongs to the alpha-acetolactate decarboxylase family.</text>
</comment>
<evidence type="ECO:0000256" key="2">
    <source>
        <dbReference type="ARBA" id="ARBA00005170"/>
    </source>
</evidence>
<protein>
    <recommendedName>
        <fullName evidence="5">Alpha-acetolactate decarboxylase</fullName>
        <ecNumber evidence="4">4.1.1.5</ecNumber>
    </recommendedName>
</protein>
<dbReference type="SUPFAM" id="SSF117856">
    <property type="entry name" value="AF0104/ALDC/Ptd012-like"/>
    <property type="match status" value="1"/>
</dbReference>
<sequence length="292" mass="32297">MPRPWLLLALIVASSVQADHDRETLYQVSTIDALLTGVYQPLAKLREVLPHGDFGLGTFAALDGELILLDGQVYQAAADGQVRRMPPDTGTPFMAVTFFDADQILDPPPDQTYAAFKPWLESKLPSRNLIYAVRVDGTFQHLTVRSVPRQAPPYRPLAEVSKQQTLFEHAAIQGTLLGFWCPTFLQGVNVPGFHLHFLSADRQHAGHVLDFRLASGRVQLDRTEAWEVQLPLDPAFLNAPLQGGGPEYRLAGGRAGTIRAIMASMGRDPGEMIRIGRCRCFQAWRNGAKKAF</sequence>
<comment type="catalytic activity">
    <reaction evidence="1">
        <text>(2S)-2-acetolactate + H(+) = (R)-acetoin + CO2</text>
        <dbReference type="Rhea" id="RHEA:21580"/>
        <dbReference type="ChEBI" id="CHEBI:15378"/>
        <dbReference type="ChEBI" id="CHEBI:15686"/>
        <dbReference type="ChEBI" id="CHEBI:16526"/>
        <dbReference type="ChEBI" id="CHEBI:58476"/>
        <dbReference type="EC" id="4.1.1.5"/>
    </reaction>
</comment>
<keyword evidence="10" id="KW-1185">Reference proteome</keyword>
<proteinExistence type="inferred from homology"/>
<dbReference type="UniPathway" id="UPA00626">
    <property type="reaction ID" value="UER00678"/>
</dbReference>
<evidence type="ECO:0000256" key="3">
    <source>
        <dbReference type="ARBA" id="ARBA00007106"/>
    </source>
</evidence>
<dbReference type="HOGENOM" id="CLU_072561_0_1_6"/>
<keyword evidence="7" id="KW-0005">Acetoin biosynthesis</keyword>
<dbReference type="InterPro" id="IPR005128">
    <property type="entry name" value="Acetolactate_a_deCO2ase"/>
</dbReference>